<feature type="region of interest" description="Disordered" evidence="6">
    <location>
        <begin position="533"/>
        <end position="566"/>
    </location>
</feature>
<dbReference type="PROSITE" id="PS00750">
    <property type="entry name" value="TCP1_1"/>
    <property type="match status" value="1"/>
</dbReference>
<evidence type="ECO:0000256" key="5">
    <source>
        <dbReference type="RuleBase" id="RU004187"/>
    </source>
</evidence>
<evidence type="ECO:0000256" key="1">
    <source>
        <dbReference type="ARBA" id="ARBA00008020"/>
    </source>
</evidence>
<dbReference type="InterPro" id="IPR053374">
    <property type="entry name" value="TCP-1_chaperonin"/>
</dbReference>
<dbReference type="OrthoDB" id="220849at2157"/>
<evidence type="ECO:0000313" key="7">
    <source>
        <dbReference type="EMBL" id="TYL36911.1"/>
    </source>
</evidence>
<sequence>MSKGASPYQVLSQGVEFQQLDSRDAQTDNIAAAKALSEAIKTTLGPKGLDKLLVGADGTMVVTNDGASIVDRMDITHPAAQSIVEIAAQQDARVGDGTTSALILAGELLTEAETLLEDGLHQMSIARGYTLACDRARETLYDQAIPVSPDDATLQAVARTSVTGKWGRDASDFLAQKAVAAVRAIERDGTVDLGRITRKAIPGSSYYDSELVDGLIIDMDSSSTTPVSLEPGLPNVFEDATVALIDDQLTIETATGQGAVSLETPDDRHEFREYEQEVYERYVDRIAGAGADVVFCQKSIDDAVRYLLTKEGILPIERTRQDELEKVGRATGARPVGTVDDLTAAETGRAERVERRDVGPTEVAIVDGGRDVDQVSVLLRGSTQQVADETKRVVDGCFHVLSRTIEDGVVVPGGGATAVHLAGDLREYAATVPDREQLAIEAFADALEVIPRTLAASAGLDPIDTIVELRASHHDGDHTTGLRLENESGRIGDVVEGEIVEPLAVTERALASATEAANLLVRIDEIVAVTRDEDGHDHDHDHDHGPGGLVESTEGYPWAVGHSMGH</sequence>
<dbReference type="GO" id="GO:0005524">
    <property type="term" value="F:ATP binding"/>
    <property type="evidence" value="ECO:0007669"/>
    <property type="project" value="UniProtKB-KW"/>
</dbReference>
<dbReference type="Gene3D" id="3.30.260.10">
    <property type="entry name" value="TCP-1-like chaperonin intermediate domain"/>
    <property type="match status" value="1"/>
</dbReference>
<dbReference type="AlphaFoldDB" id="A0A8J8PXZ8"/>
<evidence type="ECO:0000313" key="8">
    <source>
        <dbReference type="Proteomes" id="UP000766904"/>
    </source>
</evidence>
<dbReference type="SUPFAM" id="SSF52029">
    <property type="entry name" value="GroEL apical domain-like"/>
    <property type="match status" value="1"/>
</dbReference>
<protein>
    <submittedName>
        <fullName evidence="7">Thermosome subunit 1</fullName>
    </submittedName>
</protein>
<dbReference type="InterPro" id="IPR002423">
    <property type="entry name" value="Cpn60/GroEL/TCP-1"/>
</dbReference>
<comment type="similarity">
    <text evidence="1 5">Belongs to the TCP-1 chaperonin family.</text>
</comment>
<proteinExistence type="inferred from homology"/>
<feature type="compositionally biased region" description="Basic and acidic residues" evidence="6">
    <location>
        <begin position="533"/>
        <end position="545"/>
    </location>
</feature>
<dbReference type="PANTHER" id="PTHR11353">
    <property type="entry name" value="CHAPERONIN"/>
    <property type="match status" value="1"/>
</dbReference>
<organism evidence="7 8">
    <name type="scientific">Natronococcus pandeyae</name>
    <dbReference type="NCBI Taxonomy" id="2055836"/>
    <lineage>
        <taxon>Archaea</taxon>
        <taxon>Methanobacteriati</taxon>
        <taxon>Methanobacteriota</taxon>
        <taxon>Stenosarchaea group</taxon>
        <taxon>Halobacteria</taxon>
        <taxon>Halobacteriales</taxon>
        <taxon>Natrialbaceae</taxon>
        <taxon>Natronococcus</taxon>
    </lineage>
</organism>
<dbReference type="PRINTS" id="PR00304">
    <property type="entry name" value="TCOMPLEXTCP1"/>
</dbReference>
<keyword evidence="3 5" id="KW-0067">ATP-binding</keyword>
<dbReference type="EMBL" id="PHNJ01000013">
    <property type="protein sequence ID" value="TYL36911.1"/>
    <property type="molecule type" value="Genomic_DNA"/>
</dbReference>
<name>A0A8J8PXZ8_9EURY</name>
<dbReference type="NCBIfam" id="NF041082">
    <property type="entry name" value="thermosome_alpha"/>
    <property type="match status" value="1"/>
</dbReference>
<dbReference type="RefSeq" id="WP_148859657.1">
    <property type="nucleotide sequence ID" value="NZ_PHNJ01000013.1"/>
</dbReference>
<dbReference type="SUPFAM" id="SSF54849">
    <property type="entry name" value="GroEL-intermediate domain like"/>
    <property type="match status" value="1"/>
</dbReference>
<dbReference type="PROSITE" id="PS00995">
    <property type="entry name" value="TCP1_3"/>
    <property type="match status" value="1"/>
</dbReference>
<dbReference type="InterPro" id="IPR027413">
    <property type="entry name" value="GROEL-like_equatorial_sf"/>
</dbReference>
<accession>A0A8J8PXZ8</accession>
<dbReference type="GO" id="GO:0051082">
    <property type="term" value="F:unfolded protein binding"/>
    <property type="evidence" value="ECO:0007669"/>
    <property type="project" value="InterPro"/>
</dbReference>
<gene>
    <name evidence="7" type="ORF">CV102_19310</name>
</gene>
<dbReference type="Proteomes" id="UP000766904">
    <property type="component" value="Unassembled WGS sequence"/>
</dbReference>
<dbReference type="Pfam" id="PF00118">
    <property type="entry name" value="Cpn60_TCP1"/>
    <property type="match status" value="1"/>
</dbReference>
<dbReference type="InterPro" id="IPR002194">
    <property type="entry name" value="Chaperonin_TCP-1_CS"/>
</dbReference>
<dbReference type="InterPro" id="IPR017998">
    <property type="entry name" value="Chaperone_TCP-1"/>
</dbReference>
<keyword evidence="8" id="KW-1185">Reference proteome</keyword>
<dbReference type="InterPro" id="IPR027409">
    <property type="entry name" value="GroEL-like_apical_dom_sf"/>
</dbReference>
<dbReference type="GO" id="GO:0016887">
    <property type="term" value="F:ATP hydrolysis activity"/>
    <property type="evidence" value="ECO:0007669"/>
    <property type="project" value="InterPro"/>
</dbReference>
<reference evidence="7" key="1">
    <citation type="submission" date="2017-11" db="EMBL/GenBank/DDBJ databases">
        <authorList>
            <person name="Kajale S.C."/>
            <person name="Sharma A."/>
        </authorList>
    </citation>
    <scope>NUCLEOTIDE SEQUENCE</scope>
    <source>
        <strain evidence="7">LS1_42</strain>
    </source>
</reference>
<evidence type="ECO:0000256" key="3">
    <source>
        <dbReference type="ARBA" id="ARBA00022840"/>
    </source>
</evidence>
<keyword evidence="4 5" id="KW-0143">Chaperone</keyword>
<evidence type="ECO:0000256" key="4">
    <source>
        <dbReference type="ARBA" id="ARBA00023186"/>
    </source>
</evidence>
<evidence type="ECO:0000256" key="2">
    <source>
        <dbReference type="ARBA" id="ARBA00022741"/>
    </source>
</evidence>
<dbReference type="Gene3D" id="1.10.560.10">
    <property type="entry name" value="GroEL-like equatorial domain"/>
    <property type="match status" value="1"/>
</dbReference>
<evidence type="ECO:0000256" key="6">
    <source>
        <dbReference type="SAM" id="MobiDB-lite"/>
    </source>
</evidence>
<dbReference type="InterPro" id="IPR054827">
    <property type="entry name" value="thermosome_alpha"/>
</dbReference>
<dbReference type="GO" id="GO:0140662">
    <property type="term" value="F:ATP-dependent protein folding chaperone"/>
    <property type="evidence" value="ECO:0007669"/>
    <property type="project" value="InterPro"/>
</dbReference>
<dbReference type="InterPro" id="IPR027410">
    <property type="entry name" value="TCP-1-like_intermed_sf"/>
</dbReference>
<dbReference type="Gene3D" id="3.50.7.10">
    <property type="entry name" value="GroEL"/>
    <property type="match status" value="1"/>
</dbReference>
<keyword evidence="2 5" id="KW-0547">Nucleotide-binding</keyword>
<dbReference type="SUPFAM" id="SSF48592">
    <property type="entry name" value="GroEL equatorial domain-like"/>
    <property type="match status" value="1"/>
</dbReference>
<comment type="caution">
    <text evidence="7">The sequence shown here is derived from an EMBL/GenBank/DDBJ whole genome shotgun (WGS) entry which is preliminary data.</text>
</comment>
<dbReference type="NCBIfam" id="NF041083">
    <property type="entry name" value="thermosome_beta"/>
    <property type="match status" value="1"/>
</dbReference>